<evidence type="ECO:0000313" key="3">
    <source>
        <dbReference type="Proteomes" id="UP000297245"/>
    </source>
</evidence>
<keyword evidence="3" id="KW-1185">Reference proteome</keyword>
<gene>
    <name evidence="2" type="ORF">K435DRAFT_840385</name>
</gene>
<dbReference type="AlphaFoldDB" id="A0A4S8LUR2"/>
<evidence type="ECO:0000256" key="1">
    <source>
        <dbReference type="SAM" id="MobiDB-lite"/>
    </source>
</evidence>
<reference evidence="2 3" key="1">
    <citation type="journal article" date="2019" name="Nat. Ecol. Evol.">
        <title>Megaphylogeny resolves global patterns of mushroom evolution.</title>
        <authorList>
            <person name="Varga T."/>
            <person name="Krizsan K."/>
            <person name="Foldi C."/>
            <person name="Dima B."/>
            <person name="Sanchez-Garcia M."/>
            <person name="Sanchez-Ramirez S."/>
            <person name="Szollosi G.J."/>
            <person name="Szarkandi J.G."/>
            <person name="Papp V."/>
            <person name="Albert L."/>
            <person name="Andreopoulos W."/>
            <person name="Angelini C."/>
            <person name="Antonin V."/>
            <person name="Barry K.W."/>
            <person name="Bougher N.L."/>
            <person name="Buchanan P."/>
            <person name="Buyck B."/>
            <person name="Bense V."/>
            <person name="Catcheside P."/>
            <person name="Chovatia M."/>
            <person name="Cooper J."/>
            <person name="Damon W."/>
            <person name="Desjardin D."/>
            <person name="Finy P."/>
            <person name="Geml J."/>
            <person name="Haridas S."/>
            <person name="Hughes K."/>
            <person name="Justo A."/>
            <person name="Karasinski D."/>
            <person name="Kautmanova I."/>
            <person name="Kiss B."/>
            <person name="Kocsube S."/>
            <person name="Kotiranta H."/>
            <person name="LaButti K.M."/>
            <person name="Lechner B.E."/>
            <person name="Liimatainen K."/>
            <person name="Lipzen A."/>
            <person name="Lukacs Z."/>
            <person name="Mihaltcheva S."/>
            <person name="Morgado L.N."/>
            <person name="Niskanen T."/>
            <person name="Noordeloos M.E."/>
            <person name="Ohm R.A."/>
            <person name="Ortiz-Santana B."/>
            <person name="Ovrebo C."/>
            <person name="Racz N."/>
            <person name="Riley R."/>
            <person name="Savchenko A."/>
            <person name="Shiryaev A."/>
            <person name="Soop K."/>
            <person name="Spirin V."/>
            <person name="Szebenyi C."/>
            <person name="Tomsovsky M."/>
            <person name="Tulloss R.E."/>
            <person name="Uehling J."/>
            <person name="Grigoriev I.V."/>
            <person name="Vagvolgyi C."/>
            <person name="Papp T."/>
            <person name="Martin F.M."/>
            <person name="Miettinen O."/>
            <person name="Hibbett D.S."/>
            <person name="Nagy L.G."/>
        </authorList>
    </citation>
    <scope>NUCLEOTIDE SEQUENCE [LARGE SCALE GENOMIC DNA]</scope>
    <source>
        <strain evidence="2 3">CBS 962.96</strain>
    </source>
</reference>
<dbReference type="OrthoDB" id="2757916at2759"/>
<name>A0A4S8LUR2_DENBC</name>
<feature type="region of interest" description="Disordered" evidence="1">
    <location>
        <begin position="1"/>
        <end position="43"/>
    </location>
</feature>
<protein>
    <submittedName>
        <fullName evidence="2">Uncharacterized protein</fullName>
    </submittedName>
</protein>
<dbReference type="EMBL" id="ML179260">
    <property type="protein sequence ID" value="THU93071.1"/>
    <property type="molecule type" value="Genomic_DNA"/>
</dbReference>
<proteinExistence type="predicted"/>
<evidence type="ECO:0000313" key="2">
    <source>
        <dbReference type="EMBL" id="THU93071.1"/>
    </source>
</evidence>
<sequence length="254" mass="27212">MKPTTARSKQQQQPLLFPPSPNGGGDRSKRLPPSDPTQSTRASIRAARLLDLQREQQREDDEAMKFTKAQHHLLLSSFSSVNFEIFDLDGLSWTHSALKRGGRSRSTSTNYTPIPIPHLDPSLIPTTSLPQPPLALALLTTPIPTPTPTPTRGVPVRVTPTATPIPTSTPTSNIVPTPAVVEVGPTQHRTVGCLGISFSSTTTLPPLLPLPLRLPLLSLGGGVGGGVGVADLGPELLGIVLTLRKKKEKEKLWK</sequence>
<accession>A0A4S8LUR2</accession>
<organism evidence="2 3">
    <name type="scientific">Dendrothele bispora (strain CBS 962.96)</name>
    <dbReference type="NCBI Taxonomy" id="1314807"/>
    <lineage>
        <taxon>Eukaryota</taxon>
        <taxon>Fungi</taxon>
        <taxon>Dikarya</taxon>
        <taxon>Basidiomycota</taxon>
        <taxon>Agaricomycotina</taxon>
        <taxon>Agaricomycetes</taxon>
        <taxon>Agaricomycetidae</taxon>
        <taxon>Agaricales</taxon>
        <taxon>Agaricales incertae sedis</taxon>
        <taxon>Dendrothele</taxon>
    </lineage>
</organism>
<dbReference type="Proteomes" id="UP000297245">
    <property type="component" value="Unassembled WGS sequence"/>
</dbReference>